<protein>
    <submittedName>
        <fullName evidence="7">Integrase XerC family protein</fullName>
    </submittedName>
</protein>
<dbReference type="AlphaFoldDB" id="A0A0R1UN13"/>
<accession>A0A0R1UN13</accession>
<dbReference type="GO" id="GO:0015074">
    <property type="term" value="P:DNA integration"/>
    <property type="evidence" value="ECO:0007669"/>
    <property type="project" value="InterPro"/>
</dbReference>
<dbReference type="Gene3D" id="1.10.150.130">
    <property type="match status" value="1"/>
</dbReference>
<dbReference type="Gene3D" id="1.10.443.10">
    <property type="entry name" value="Intergrase catalytic core"/>
    <property type="match status" value="1"/>
</dbReference>
<feature type="domain" description="Tyr recombinase" evidence="5">
    <location>
        <begin position="181"/>
        <end position="383"/>
    </location>
</feature>
<evidence type="ECO:0000256" key="3">
    <source>
        <dbReference type="ARBA" id="ARBA00023172"/>
    </source>
</evidence>
<dbReference type="InterPro" id="IPR010998">
    <property type="entry name" value="Integrase_recombinase_N"/>
</dbReference>
<dbReference type="PATRIC" id="fig|1423760.3.peg.2113"/>
<dbReference type="InterPro" id="IPR011010">
    <property type="entry name" value="DNA_brk_join_enz"/>
</dbReference>
<keyword evidence="3" id="KW-0233">DNA recombination</keyword>
<feature type="domain" description="Core-binding (CB)" evidence="6">
    <location>
        <begin position="68"/>
        <end position="153"/>
    </location>
</feature>
<dbReference type="GO" id="GO:0006310">
    <property type="term" value="P:DNA recombination"/>
    <property type="evidence" value="ECO:0007669"/>
    <property type="project" value="UniProtKB-KW"/>
</dbReference>
<dbReference type="SUPFAM" id="SSF56349">
    <property type="entry name" value="DNA breaking-rejoining enzymes"/>
    <property type="match status" value="1"/>
</dbReference>
<dbReference type="Proteomes" id="UP000050816">
    <property type="component" value="Unassembled WGS sequence"/>
</dbReference>
<gene>
    <name evidence="7" type="ORF">FC43_GL002013</name>
</gene>
<evidence type="ECO:0000259" key="5">
    <source>
        <dbReference type="PROSITE" id="PS51898"/>
    </source>
</evidence>
<sequence>MWIEKRSVHGKTRYCFIERYKSSLTGHYRRVSVTYGKKTPQVVKAATRELEEKIQKALAEEGRAVRKITMQELETKFLDDYEKQVRYNTYHNGEIFLDEFVKACGPSTRPSAITTVWLNRYFNDQLYRDKLPLTNGTVKSKKSAINLLFNYAVSFGFLSENPMDKVRITWKDETARRRDEIENKYLTIDEYHSIINDCIDRNMQYYADAFQLQFLTGIRFGELSGLQVNDIIKENGKVYLRIDGTMIWKKKPYRHFLSHEPKTFAGLRTITLSPIAANIVEQHARGKDENALLFAINQTAITYDQQKPLNVNNANQYLKRAVERQKIDKNVTTHYFRHTHVSVLADMDVPLRVIQKRVGHAKGDITTQIYMHVTKQAQDDFENQIGKIDKL</sequence>
<dbReference type="InterPro" id="IPR002104">
    <property type="entry name" value="Integrase_catalytic"/>
</dbReference>
<reference evidence="7 8" key="1">
    <citation type="journal article" date="2015" name="Genome Announc.">
        <title>Expanding the biotechnology potential of lactobacilli through comparative genomics of 213 strains and associated genera.</title>
        <authorList>
            <person name="Sun Z."/>
            <person name="Harris H.M."/>
            <person name="McCann A."/>
            <person name="Guo C."/>
            <person name="Argimon S."/>
            <person name="Zhang W."/>
            <person name="Yang X."/>
            <person name="Jeffery I.B."/>
            <person name="Cooney J.C."/>
            <person name="Kagawa T.F."/>
            <person name="Liu W."/>
            <person name="Song Y."/>
            <person name="Salvetti E."/>
            <person name="Wrobel A."/>
            <person name="Rasinkangas P."/>
            <person name="Parkhill J."/>
            <person name="Rea M.C."/>
            <person name="O'Sullivan O."/>
            <person name="Ritari J."/>
            <person name="Douillard F.P."/>
            <person name="Paul Ross R."/>
            <person name="Yang R."/>
            <person name="Briner A.E."/>
            <person name="Felis G.E."/>
            <person name="de Vos W.M."/>
            <person name="Barrangou R."/>
            <person name="Klaenhammer T.R."/>
            <person name="Caufield P.W."/>
            <person name="Cui Y."/>
            <person name="Zhang H."/>
            <person name="O'Toole P.W."/>
        </authorList>
    </citation>
    <scope>NUCLEOTIDE SEQUENCE [LARGE SCALE GENOMIC DNA]</scope>
    <source>
        <strain evidence="7 8">DSM 15946</strain>
    </source>
</reference>
<dbReference type="PROSITE" id="PS51898">
    <property type="entry name" value="TYR_RECOMBINASE"/>
    <property type="match status" value="1"/>
</dbReference>
<organism evidence="7 8">
    <name type="scientific">Limosilactobacillus ingluviei DSM 15946</name>
    <dbReference type="NCBI Taxonomy" id="1423760"/>
    <lineage>
        <taxon>Bacteria</taxon>
        <taxon>Bacillati</taxon>
        <taxon>Bacillota</taxon>
        <taxon>Bacilli</taxon>
        <taxon>Lactobacillales</taxon>
        <taxon>Lactobacillaceae</taxon>
        <taxon>Limosilactobacillus</taxon>
    </lineage>
</organism>
<evidence type="ECO:0000259" key="6">
    <source>
        <dbReference type="PROSITE" id="PS51900"/>
    </source>
</evidence>
<dbReference type="PANTHER" id="PTHR30349:SF64">
    <property type="entry name" value="PROPHAGE INTEGRASE INTD-RELATED"/>
    <property type="match status" value="1"/>
</dbReference>
<evidence type="ECO:0000256" key="4">
    <source>
        <dbReference type="PROSITE-ProRule" id="PRU01248"/>
    </source>
</evidence>
<dbReference type="PANTHER" id="PTHR30349">
    <property type="entry name" value="PHAGE INTEGRASE-RELATED"/>
    <property type="match status" value="1"/>
</dbReference>
<name>A0A0R1UN13_9LACO</name>
<evidence type="ECO:0000256" key="2">
    <source>
        <dbReference type="ARBA" id="ARBA00023125"/>
    </source>
</evidence>
<dbReference type="CDD" id="cd01189">
    <property type="entry name" value="INT_ICEBs1_C_like"/>
    <property type="match status" value="1"/>
</dbReference>
<dbReference type="RefSeq" id="WP_056953452.1">
    <property type="nucleotide sequence ID" value="NZ_AZFK01000005.1"/>
</dbReference>
<evidence type="ECO:0000256" key="1">
    <source>
        <dbReference type="ARBA" id="ARBA00008857"/>
    </source>
</evidence>
<proteinExistence type="inferred from homology"/>
<comment type="caution">
    <text evidence="7">The sequence shown here is derived from an EMBL/GenBank/DDBJ whole genome shotgun (WGS) entry which is preliminary data.</text>
</comment>
<evidence type="ECO:0000313" key="8">
    <source>
        <dbReference type="Proteomes" id="UP000050816"/>
    </source>
</evidence>
<dbReference type="PROSITE" id="PS51900">
    <property type="entry name" value="CB"/>
    <property type="match status" value="1"/>
</dbReference>
<dbReference type="EMBL" id="AZFK01000005">
    <property type="protein sequence ID" value="KRL92357.1"/>
    <property type="molecule type" value="Genomic_DNA"/>
</dbReference>
<dbReference type="GO" id="GO:0003677">
    <property type="term" value="F:DNA binding"/>
    <property type="evidence" value="ECO:0007669"/>
    <property type="project" value="UniProtKB-UniRule"/>
</dbReference>
<keyword evidence="2 4" id="KW-0238">DNA-binding</keyword>
<evidence type="ECO:0000313" key="7">
    <source>
        <dbReference type="EMBL" id="KRL92357.1"/>
    </source>
</evidence>
<dbReference type="Pfam" id="PF13102">
    <property type="entry name" value="Phage_int_SAM_5"/>
    <property type="match status" value="1"/>
</dbReference>
<dbReference type="InterPro" id="IPR013762">
    <property type="entry name" value="Integrase-like_cat_sf"/>
</dbReference>
<dbReference type="InterPro" id="IPR025269">
    <property type="entry name" value="SAM-like_dom"/>
</dbReference>
<dbReference type="Pfam" id="PF00589">
    <property type="entry name" value="Phage_integrase"/>
    <property type="match status" value="1"/>
</dbReference>
<dbReference type="InterPro" id="IPR044068">
    <property type="entry name" value="CB"/>
</dbReference>
<comment type="similarity">
    <text evidence="1">Belongs to the 'phage' integrase family.</text>
</comment>
<dbReference type="InterPro" id="IPR050090">
    <property type="entry name" value="Tyrosine_recombinase_XerCD"/>
</dbReference>